<dbReference type="PANTHER" id="PTHR31553:SF1">
    <property type="entry name" value="NF-KAPPA-B ESSENTIAL MODULATOR"/>
    <property type="match status" value="1"/>
</dbReference>
<dbReference type="Pfam" id="PF16516">
    <property type="entry name" value="CC2-LZ"/>
    <property type="match status" value="1"/>
</dbReference>
<evidence type="ECO:0000259" key="4">
    <source>
        <dbReference type="Pfam" id="PF16516"/>
    </source>
</evidence>
<feature type="coiled-coil region" evidence="2">
    <location>
        <begin position="176"/>
        <end position="217"/>
    </location>
</feature>
<gene>
    <name evidence="5" type="primary">Ikbkg</name>
</gene>
<dbReference type="PANTHER" id="PTHR31553">
    <property type="entry name" value="NF-KAPPA-B ESSENTIAL MODULATOR"/>
    <property type="match status" value="1"/>
</dbReference>
<name>A0A6F9DF26_9ASCI</name>
<evidence type="ECO:0000256" key="1">
    <source>
        <dbReference type="ARBA" id="ARBA00023054"/>
    </source>
</evidence>
<feature type="domain" description="NF-kappa-B essential modulator NEMO CC2-LZ" evidence="4">
    <location>
        <begin position="359"/>
        <end position="454"/>
    </location>
</feature>
<keyword evidence="1 2" id="KW-0175">Coiled coil</keyword>
<dbReference type="GO" id="GO:0070530">
    <property type="term" value="F:K63-linked polyubiquitin modification-dependent protein binding"/>
    <property type="evidence" value="ECO:0007669"/>
    <property type="project" value="TreeGrafter"/>
</dbReference>
<dbReference type="GO" id="GO:0005634">
    <property type="term" value="C:nucleus"/>
    <property type="evidence" value="ECO:0007669"/>
    <property type="project" value="TreeGrafter"/>
</dbReference>
<dbReference type="GO" id="GO:0043122">
    <property type="term" value="P:regulation of canonical NF-kappaB signal transduction"/>
    <property type="evidence" value="ECO:0007669"/>
    <property type="project" value="TreeGrafter"/>
</dbReference>
<dbReference type="Gene3D" id="1.20.5.390">
    <property type="entry name" value="L1 transposable element, trimerization domain"/>
    <property type="match status" value="1"/>
</dbReference>
<evidence type="ECO:0000313" key="5">
    <source>
        <dbReference type="EMBL" id="CAB3255812.1"/>
    </source>
</evidence>
<evidence type="ECO:0000259" key="3">
    <source>
        <dbReference type="Pfam" id="PF11577"/>
    </source>
</evidence>
<feature type="coiled-coil region" evidence="2">
    <location>
        <begin position="260"/>
        <end position="463"/>
    </location>
</feature>
<dbReference type="GO" id="GO:0005737">
    <property type="term" value="C:cytoplasm"/>
    <property type="evidence" value="ECO:0007669"/>
    <property type="project" value="TreeGrafter"/>
</dbReference>
<dbReference type="AlphaFoldDB" id="A0A6F9DF26"/>
<reference evidence="5" key="1">
    <citation type="submission" date="2020-04" db="EMBL/GenBank/DDBJ databases">
        <authorList>
            <person name="Neveu A P."/>
        </authorList>
    </citation>
    <scope>NUCLEOTIDE SEQUENCE</scope>
    <source>
        <tissue evidence="5">Whole embryo</tissue>
    </source>
</reference>
<dbReference type="InterPro" id="IPR021063">
    <property type="entry name" value="NEMO_N"/>
</dbReference>
<organism evidence="5">
    <name type="scientific">Phallusia mammillata</name>
    <dbReference type="NCBI Taxonomy" id="59560"/>
    <lineage>
        <taxon>Eukaryota</taxon>
        <taxon>Metazoa</taxon>
        <taxon>Chordata</taxon>
        <taxon>Tunicata</taxon>
        <taxon>Ascidiacea</taxon>
        <taxon>Phlebobranchia</taxon>
        <taxon>Ascidiidae</taxon>
        <taxon>Phallusia</taxon>
    </lineage>
</organism>
<dbReference type="InterPro" id="IPR032419">
    <property type="entry name" value="CC2-LZ_dom"/>
</dbReference>
<sequence length="467" mass="55068">MVNTVVMVQRQAHYPTQGGLSNEQSSVIDVANPPNDNFNSNEIPTSGYFHDNGMNGTMSYPNPTMMINNMVQQMVTIAQNNRELKEAIRQNNDGFQNKLMELQKWKDNWKNETAKIRQHYQNAKTTVQTLRRDKVMLEAENTKLKICLSTNASSNGNGGENETQHETLQFSPEDIHSKTLATIENLEKQLQVALNEKEGLEKEKQHLVSANQQLQQTLHANNEVFSKNEVEIQNLKRVQQKLFTEREQLIKIKQDLETGNREVKAQLLNVMEESKAYQNENAHVKMTLEKCTYENKDLQSRMTGVKDTIAKVKKEKQALQIRLEGQLLTLHKQFEEKSNSFEQLFEEYDRLRKDHEPLKHNIDDMYARYLCAEESLEKKDRELKEFDDRFRTEKRQSEARLKKCQDDVEFFKAQADVYKSDFLCERDDRSKIHEQNQKHKNLLYERERDIEQLKKKLEQMQFEMMRR</sequence>
<feature type="domain" description="NF-kappa-B essential modulator NEMO N-terminal" evidence="3">
    <location>
        <begin position="69"/>
        <end position="131"/>
    </location>
</feature>
<protein>
    <submittedName>
        <fullName evidence="5">NF-kappa-B essential modulator</fullName>
    </submittedName>
</protein>
<dbReference type="InterPro" id="IPR051301">
    <property type="entry name" value="Optineurin/NFkB_EssMod"/>
</dbReference>
<evidence type="ECO:0000256" key="2">
    <source>
        <dbReference type="SAM" id="Coils"/>
    </source>
</evidence>
<dbReference type="Pfam" id="PF11577">
    <property type="entry name" value="NEMO"/>
    <property type="match status" value="1"/>
</dbReference>
<accession>A0A6F9DF26</accession>
<dbReference type="EMBL" id="LR785959">
    <property type="protein sequence ID" value="CAB3255812.1"/>
    <property type="molecule type" value="mRNA"/>
</dbReference>
<proteinExistence type="evidence at transcript level"/>
<dbReference type="Gene3D" id="1.20.5.990">
    <property type="entry name" value="Nemo cc2-lz domain - 1d5 darpin complex"/>
    <property type="match status" value="1"/>
</dbReference>